<evidence type="ECO:0000256" key="1">
    <source>
        <dbReference type="SAM" id="MobiDB-lite"/>
    </source>
</evidence>
<name>A0ABN8H3T3_9BACL</name>
<dbReference type="Proteomes" id="UP000838686">
    <property type="component" value="Unassembled WGS sequence"/>
</dbReference>
<protein>
    <submittedName>
        <fullName evidence="2">Uncharacterized protein</fullName>
    </submittedName>
</protein>
<dbReference type="EMBL" id="CAKMMF010000079">
    <property type="protein sequence ID" value="CAH1227059.1"/>
    <property type="molecule type" value="Genomic_DNA"/>
</dbReference>
<accession>A0ABN8H3T3</accession>
<evidence type="ECO:0000313" key="2">
    <source>
        <dbReference type="EMBL" id="CAH1227059.1"/>
    </source>
</evidence>
<gene>
    <name evidence="2" type="ORF">PAECIP111893_05357</name>
</gene>
<evidence type="ECO:0000313" key="3">
    <source>
        <dbReference type="Proteomes" id="UP000838686"/>
    </source>
</evidence>
<comment type="caution">
    <text evidence="2">The sequence shown here is derived from an EMBL/GenBank/DDBJ whole genome shotgun (WGS) entry which is preliminary data.</text>
</comment>
<keyword evidence="3" id="KW-1185">Reference proteome</keyword>
<sequence>MKESGLRENCTIRLNERTEEGASRPPSTLHASRDGGERKG</sequence>
<reference evidence="2" key="1">
    <citation type="submission" date="2022-01" db="EMBL/GenBank/DDBJ databases">
        <authorList>
            <person name="Criscuolo A."/>
        </authorList>
    </citation>
    <scope>NUCLEOTIDE SEQUENCE</scope>
    <source>
        <strain evidence="2">CIP111893</strain>
    </source>
</reference>
<proteinExistence type="predicted"/>
<feature type="region of interest" description="Disordered" evidence="1">
    <location>
        <begin position="14"/>
        <end position="40"/>
    </location>
</feature>
<feature type="compositionally biased region" description="Basic and acidic residues" evidence="1">
    <location>
        <begin position="31"/>
        <end position="40"/>
    </location>
</feature>
<organism evidence="2 3">
    <name type="scientific">Paenibacillus plantiphilus</name>
    <dbReference type="NCBI Taxonomy" id="2905650"/>
    <lineage>
        <taxon>Bacteria</taxon>
        <taxon>Bacillati</taxon>
        <taxon>Bacillota</taxon>
        <taxon>Bacilli</taxon>
        <taxon>Bacillales</taxon>
        <taxon>Paenibacillaceae</taxon>
        <taxon>Paenibacillus</taxon>
    </lineage>
</organism>